<evidence type="ECO:0000313" key="2">
    <source>
        <dbReference type="Proteomes" id="UP000036987"/>
    </source>
</evidence>
<dbReference type="PANTHER" id="PTHR33193:SF71">
    <property type="entry name" value="OS02G0223700 PROTEIN"/>
    <property type="match status" value="1"/>
</dbReference>
<dbReference type="STRING" id="29655.A0A0K9PVS3"/>
<dbReference type="Pfam" id="PF12023">
    <property type="entry name" value="DUF3511"/>
    <property type="match status" value="1"/>
</dbReference>
<keyword evidence="2" id="KW-1185">Reference proteome</keyword>
<organism evidence="1 2">
    <name type="scientific">Zostera marina</name>
    <name type="common">Eelgrass</name>
    <dbReference type="NCBI Taxonomy" id="29655"/>
    <lineage>
        <taxon>Eukaryota</taxon>
        <taxon>Viridiplantae</taxon>
        <taxon>Streptophyta</taxon>
        <taxon>Embryophyta</taxon>
        <taxon>Tracheophyta</taxon>
        <taxon>Spermatophyta</taxon>
        <taxon>Magnoliopsida</taxon>
        <taxon>Liliopsida</taxon>
        <taxon>Zosteraceae</taxon>
        <taxon>Zostera</taxon>
    </lineage>
</organism>
<evidence type="ECO:0000313" key="1">
    <source>
        <dbReference type="EMBL" id="KMZ73103.1"/>
    </source>
</evidence>
<dbReference type="Proteomes" id="UP000036987">
    <property type="component" value="Unassembled WGS sequence"/>
</dbReference>
<evidence type="ECO:0008006" key="3">
    <source>
        <dbReference type="Google" id="ProtNLM"/>
    </source>
</evidence>
<proteinExistence type="predicted"/>
<name>A0A0K9PVS3_ZOSMR</name>
<dbReference type="InterPro" id="IPR021899">
    <property type="entry name" value="DUF3511"/>
</dbReference>
<sequence>MSLEGKMAELVVVADREEWRSGVQVQPRLKGDQISRTYSAKYVSSSLPKDFRLEESDGYSGSKSLRFAGWNCLNDPEIQRKKRIANYRAYSVESKMKGSFRKSFRWIKDRYKQVVRA</sequence>
<gene>
    <name evidence="1" type="ORF">ZOSMA_154G00470</name>
</gene>
<comment type="caution">
    <text evidence="1">The sequence shown here is derived from an EMBL/GenBank/DDBJ whole genome shotgun (WGS) entry which is preliminary data.</text>
</comment>
<dbReference type="EMBL" id="LFYR01000604">
    <property type="protein sequence ID" value="KMZ73103.1"/>
    <property type="molecule type" value="Genomic_DNA"/>
</dbReference>
<dbReference type="AlphaFoldDB" id="A0A0K9PVS3"/>
<dbReference type="OrthoDB" id="1655903at2759"/>
<protein>
    <recommendedName>
        <fullName evidence="3">DUF3511 domain-containing protein</fullName>
    </recommendedName>
</protein>
<accession>A0A0K9PVS3</accession>
<dbReference type="PANTHER" id="PTHR33193">
    <property type="entry name" value="DOMAIN PROTEIN, PUTATIVE (DUF3511)-RELATED"/>
    <property type="match status" value="1"/>
</dbReference>
<reference evidence="2" key="1">
    <citation type="journal article" date="2016" name="Nature">
        <title>The genome of the seagrass Zostera marina reveals angiosperm adaptation to the sea.</title>
        <authorList>
            <person name="Olsen J.L."/>
            <person name="Rouze P."/>
            <person name="Verhelst B."/>
            <person name="Lin Y.-C."/>
            <person name="Bayer T."/>
            <person name="Collen J."/>
            <person name="Dattolo E."/>
            <person name="De Paoli E."/>
            <person name="Dittami S."/>
            <person name="Maumus F."/>
            <person name="Michel G."/>
            <person name="Kersting A."/>
            <person name="Lauritano C."/>
            <person name="Lohaus R."/>
            <person name="Toepel M."/>
            <person name="Tonon T."/>
            <person name="Vanneste K."/>
            <person name="Amirebrahimi M."/>
            <person name="Brakel J."/>
            <person name="Bostroem C."/>
            <person name="Chovatia M."/>
            <person name="Grimwood J."/>
            <person name="Jenkins J.W."/>
            <person name="Jueterbock A."/>
            <person name="Mraz A."/>
            <person name="Stam W.T."/>
            <person name="Tice H."/>
            <person name="Bornberg-Bauer E."/>
            <person name="Green P.J."/>
            <person name="Pearson G.A."/>
            <person name="Procaccini G."/>
            <person name="Duarte C.M."/>
            <person name="Schmutz J."/>
            <person name="Reusch T.B.H."/>
            <person name="Van de Peer Y."/>
        </authorList>
    </citation>
    <scope>NUCLEOTIDE SEQUENCE [LARGE SCALE GENOMIC DNA]</scope>
    <source>
        <strain evidence="2">cv. Finnish</strain>
    </source>
</reference>